<dbReference type="GO" id="GO:0034605">
    <property type="term" value="P:cellular response to heat"/>
    <property type="evidence" value="ECO:0007669"/>
    <property type="project" value="InterPro"/>
</dbReference>
<dbReference type="InterPro" id="IPR036986">
    <property type="entry name" value="S4_RNA-bd_sf"/>
</dbReference>
<evidence type="ECO:0000256" key="2">
    <source>
        <dbReference type="ARBA" id="ARBA00022884"/>
    </source>
</evidence>
<dbReference type="CDD" id="cd00165">
    <property type="entry name" value="S4"/>
    <property type="match status" value="1"/>
</dbReference>
<protein>
    <recommendedName>
        <fullName evidence="4">Heat shock protein 15</fullName>
    </recommendedName>
</protein>
<evidence type="ECO:0000259" key="6">
    <source>
        <dbReference type="SMART" id="SM00363"/>
    </source>
</evidence>
<evidence type="ECO:0000256" key="1">
    <source>
        <dbReference type="ARBA" id="ARBA00008396"/>
    </source>
</evidence>
<dbReference type="Pfam" id="PF01479">
    <property type="entry name" value="S4"/>
    <property type="match status" value="1"/>
</dbReference>
<dbReference type="SMART" id="SM00363">
    <property type="entry name" value="S4"/>
    <property type="match status" value="1"/>
</dbReference>
<dbReference type="PROSITE" id="PS50889">
    <property type="entry name" value="S4"/>
    <property type="match status" value="1"/>
</dbReference>
<dbReference type="Proteomes" id="UP000095401">
    <property type="component" value="Chromosome"/>
</dbReference>
<dbReference type="InterPro" id="IPR002942">
    <property type="entry name" value="S4_RNA-bd"/>
</dbReference>
<keyword evidence="8" id="KW-1185">Reference proteome</keyword>
<feature type="domain" description="RNA-binding S4" evidence="6">
    <location>
        <begin position="9"/>
        <end position="71"/>
    </location>
</feature>
<dbReference type="GO" id="GO:0003677">
    <property type="term" value="F:DNA binding"/>
    <property type="evidence" value="ECO:0007669"/>
    <property type="project" value="UniProtKB-KW"/>
</dbReference>
<dbReference type="PIRSF" id="PIRSF016821">
    <property type="entry name" value="HSP15"/>
    <property type="match status" value="1"/>
</dbReference>
<dbReference type="GO" id="GO:0003727">
    <property type="term" value="F:single-stranded RNA binding"/>
    <property type="evidence" value="ECO:0007669"/>
    <property type="project" value="InterPro"/>
</dbReference>
<keyword evidence="2 4" id="KW-0694">RNA-binding</keyword>
<evidence type="ECO:0000256" key="5">
    <source>
        <dbReference type="SAM" id="MobiDB-lite"/>
    </source>
</evidence>
<proteinExistence type="inferred from homology"/>
<evidence type="ECO:0000256" key="3">
    <source>
        <dbReference type="ARBA" id="ARBA00023125"/>
    </source>
</evidence>
<accession>A0A1D8IT98</accession>
<dbReference type="EMBL" id="CP017415">
    <property type="protein sequence ID" value="AOU99709.1"/>
    <property type="molecule type" value="Genomic_DNA"/>
</dbReference>
<evidence type="ECO:0000313" key="7">
    <source>
        <dbReference type="EMBL" id="AOU99709.1"/>
    </source>
</evidence>
<dbReference type="GO" id="GO:0043023">
    <property type="term" value="F:ribosomal large subunit binding"/>
    <property type="evidence" value="ECO:0007669"/>
    <property type="project" value="InterPro"/>
</dbReference>
<dbReference type="SUPFAM" id="SSF55174">
    <property type="entry name" value="Alpha-L RNA-binding motif"/>
    <property type="match status" value="1"/>
</dbReference>
<dbReference type="InterPro" id="IPR025708">
    <property type="entry name" value="HSP15"/>
</dbReference>
<comment type="similarity">
    <text evidence="1 4">Belongs to the HSP15 family.</text>
</comment>
<evidence type="ECO:0000313" key="8">
    <source>
        <dbReference type="Proteomes" id="UP000095401"/>
    </source>
</evidence>
<dbReference type="RefSeq" id="WP_070080052.1">
    <property type="nucleotide sequence ID" value="NZ_CP017415.1"/>
</dbReference>
<sequence>MQSSQGEALRIDKWLWAARFFKTRSLAASAVNGGKVHLNGARVKPSRGVRLGDKLEIVRGEERYVVEVLLLSERRGPASQAQGLYAEGEGERQARERYAEMRRLEHAGALAPAQRPDKRARRRIRELRGLD</sequence>
<dbReference type="Gene3D" id="3.10.290.10">
    <property type="entry name" value="RNA-binding S4 domain"/>
    <property type="match status" value="1"/>
</dbReference>
<evidence type="ECO:0000256" key="4">
    <source>
        <dbReference type="PIRNR" id="PIRNR016821"/>
    </source>
</evidence>
<reference evidence="8" key="1">
    <citation type="submission" date="2016-09" db="EMBL/GenBank/DDBJ databases">
        <title>Acidihalobacter prosperus F5.</title>
        <authorList>
            <person name="Khaleque H.N."/>
            <person name="Ramsay J.P."/>
            <person name="Kaksonen A.H."/>
            <person name="Boxall N.J."/>
            <person name="Watkin E.L.J."/>
        </authorList>
    </citation>
    <scope>NUCLEOTIDE SEQUENCE [LARGE SCALE GENOMIC DNA]</scope>
    <source>
        <strain evidence="8">F5</strain>
    </source>
</reference>
<feature type="region of interest" description="Disordered" evidence="5">
    <location>
        <begin position="105"/>
        <end position="131"/>
    </location>
</feature>
<dbReference type="AlphaFoldDB" id="A0A1D8IT98"/>
<gene>
    <name evidence="7" type="ORF">BI364_11830</name>
</gene>
<keyword evidence="3 4" id="KW-0238">DNA-binding</keyword>
<organism evidence="7 8">
    <name type="scientific">Acidihalobacter yilgarnensis</name>
    <dbReference type="NCBI Taxonomy" id="2819280"/>
    <lineage>
        <taxon>Bacteria</taxon>
        <taxon>Pseudomonadati</taxon>
        <taxon>Pseudomonadota</taxon>
        <taxon>Gammaproteobacteria</taxon>
        <taxon>Chromatiales</taxon>
        <taxon>Ectothiorhodospiraceae</taxon>
        <taxon>Acidihalobacter</taxon>
    </lineage>
</organism>
<name>A0A1D8IT98_9GAMM</name>
<dbReference type="KEGG" id="aprs:BI364_11830"/>